<feature type="domain" description="Transposase-associated" evidence="2">
    <location>
        <begin position="11"/>
        <end position="77"/>
    </location>
</feature>
<proteinExistence type="predicted"/>
<dbReference type="EMBL" id="CM001887">
    <property type="protein sequence ID" value="EOY33289.1"/>
    <property type="molecule type" value="Genomic_DNA"/>
</dbReference>
<dbReference type="HOGENOM" id="CLU_115616_2_0_1"/>
<feature type="region of interest" description="Disordered" evidence="1">
    <location>
        <begin position="78"/>
        <end position="110"/>
    </location>
</feature>
<name>A0A061GZM4_THECC</name>
<evidence type="ECO:0000259" key="2">
    <source>
        <dbReference type="Pfam" id="PF13963"/>
    </source>
</evidence>
<dbReference type="STRING" id="3641.A0A061GZM4"/>
<reference evidence="3 4" key="1">
    <citation type="journal article" date="2013" name="Genome Biol.">
        <title>The genome sequence of the most widely cultivated cacao type and its use to identify candidate genes regulating pod color.</title>
        <authorList>
            <person name="Motamayor J.C."/>
            <person name="Mockaitis K."/>
            <person name="Schmutz J."/>
            <person name="Haiminen N."/>
            <person name="Iii D.L."/>
            <person name="Cornejo O."/>
            <person name="Findley S.D."/>
            <person name="Zheng P."/>
            <person name="Utro F."/>
            <person name="Royaert S."/>
            <person name="Saski C."/>
            <person name="Jenkins J."/>
            <person name="Podicheti R."/>
            <person name="Zhao M."/>
            <person name="Scheffler B.E."/>
            <person name="Stack J.C."/>
            <person name="Feltus F.A."/>
            <person name="Mustiga G.M."/>
            <person name="Amores F."/>
            <person name="Phillips W."/>
            <person name="Marelli J.P."/>
            <person name="May G.D."/>
            <person name="Shapiro H."/>
            <person name="Ma J."/>
            <person name="Bustamante C.D."/>
            <person name="Schnell R.J."/>
            <person name="Main D."/>
            <person name="Gilbert D."/>
            <person name="Parida L."/>
            <person name="Kuhn D.N."/>
        </authorList>
    </citation>
    <scope>NUCLEOTIDE SEQUENCE [LARGE SCALE GENOMIC DNA]</scope>
    <source>
        <strain evidence="4">cv. Matina 1-6</strain>
    </source>
</reference>
<organism evidence="3 4">
    <name type="scientific">Theobroma cacao</name>
    <name type="common">Cacao</name>
    <name type="synonym">Cocoa</name>
    <dbReference type="NCBI Taxonomy" id="3641"/>
    <lineage>
        <taxon>Eukaryota</taxon>
        <taxon>Viridiplantae</taxon>
        <taxon>Streptophyta</taxon>
        <taxon>Embryophyta</taxon>
        <taxon>Tracheophyta</taxon>
        <taxon>Spermatophyta</taxon>
        <taxon>Magnoliopsida</taxon>
        <taxon>eudicotyledons</taxon>
        <taxon>Gunneridae</taxon>
        <taxon>Pentapetalae</taxon>
        <taxon>rosids</taxon>
        <taxon>malvids</taxon>
        <taxon>Malvales</taxon>
        <taxon>Malvaceae</taxon>
        <taxon>Byttnerioideae</taxon>
        <taxon>Theobroma</taxon>
    </lineage>
</organism>
<evidence type="ECO:0000256" key="1">
    <source>
        <dbReference type="SAM" id="MobiDB-lite"/>
    </source>
</evidence>
<dbReference type="Pfam" id="PF13963">
    <property type="entry name" value="Transpos_assoc"/>
    <property type="match status" value="1"/>
</dbReference>
<dbReference type="InParanoid" id="A0A061GZM4"/>
<protein>
    <recommendedName>
        <fullName evidence="2">Transposase-associated domain-containing protein</fullName>
    </recommendedName>
</protein>
<keyword evidence="4" id="KW-1185">Reference proteome</keyword>
<dbReference type="AlphaFoldDB" id="A0A061GZM4"/>
<feature type="compositionally biased region" description="Basic and acidic residues" evidence="1">
    <location>
        <begin position="78"/>
        <end position="91"/>
    </location>
</feature>
<accession>A0A061GZM4</accession>
<evidence type="ECO:0000313" key="4">
    <source>
        <dbReference type="Proteomes" id="UP000026915"/>
    </source>
</evidence>
<dbReference type="InterPro" id="IPR029480">
    <property type="entry name" value="Transpos_assoc"/>
</dbReference>
<gene>
    <name evidence="3" type="ORF">TCM_041234</name>
</gene>
<dbReference type="Proteomes" id="UP000026915">
    <property type="component" value="Chromosome 9"/>
</dbReference>
<dbReference type="Gramene" id="EOY33289">
    <property type="protein sequence ID" value="EOY33289"/>
    <property type="gene ID" value="TCM_041234"/>
</dbReference>
<dbReference type="OMA" id="IKCPCKK"/>
<sequence>MYCRLTSNGYIRDGFINGVNEFIHFASSKSTFMWENKIICACSRCSNNKFLNFDKVTERIFKRGFTSAYTIWSLHGEHDVGQSSRSRDRVESYASNDEHEEYGDLHMKRK</sequence>
<evidence type="ECO:0000313" key="3">
    <source>
        <dbReference type="EMBL" id="EOY33289.1"/>
    </source>
</evidence>